<sequence>MAGVVAALVTHYVVHGATEQVGRLSLALVTPLSTEQHKCGHARTPLPGGACPRSGAYGHHPVPRTLATFVGRAPSDPDAPV</sequence>
<dbReference type="AlphaFoldDB" id="F3NMG0"/>
<dbReference type="Proteomes" id="UP000003022">
    <property type="component" value="Unassembled WGS sequence"/>
</dbReference>
<keyword evidence="2" id="KW-1185">Reference proteome</keyword>
<proteinExistence type="predicted"/>
<organism evidence="1 2">
    <name type="scientific">Streptomyces griseoaurantiacus M045</name>
    <dbReference type="NCBI Taxonomy" id="996637"/>
    <lineage>
        <taxon>Bacteria</taxon>
        <taxon>Bacillati</taxon>
        <taxon>Actinomycetota</taxon>
        <taxon>Actinomycetes</taxon>
        <taxon>Kitasatosporales</taxon>
        <taxon>Streptomycetaceae</taxon>
        <taxon>Streptomyces</taxon>
        <taxon>Streptomyces aurantiacus group</taxon>
    </lineage>
</organism>
<evidence type="ECO:0000313" key="1">
    <source>
        <dbReference type="EMBL" id="EGG45458.1"/>
    </source>
</evidence>
<dbReference type="EMBL" id="AEYX01000040">
    <property type="protein sequence ID" value="EGG45458.1"/>
    <property type="molecule type" value="Genomic_DNA"/>
</dbReference>
<evidence type="ECO:0000313" key="2">
    <source>
        <dbReference type="Proteomes" id="UP000003022"/>
    </source>
</evidence>
<protein>
    <submittedName>
        <fullName evidence="1">Uncharacterized protein</fullName>
    </submittedName>
</protein>
<comment type="caution">
    <text evidence="1">The sequence shown here is derived from an EMBL/GenBank/DDBJ whole genome shotgun (WGS) entry which is preliminary data.</text>
</comment>
<reference evidence="1 2" key="1">
    <citation type="journal article" date="2011" name="J. Bacteriol.">
        <title>Draft genome sequence of the marine bacterium Streptomyces griseoaurantiacus M045, which produces novel manumycin-type antibiotics with a pABA core component.</title>
        <authorList>
            <person name="Li F."/>
            <person name="Jiang P."/>
            <person name="Zheng H."/>
            <person name="Wang S."/>
            <person name="Zhao G."/>
            <person name="Qin S."/>
            <person name="Liu Z."/>
        </authorList>
    </citation>
    <scope>NUCLEOTIDE SEQUENCE [LARGE SCALE GENOMIC DNA]</scope>
    <source>
        <strain evidence="1 2">M045</strain>
    </source>
</reference>
<name>F3NMG0_9ACTN</name>
<dbReference type="STRING" id="996637.SGM_4163"/>
<gene>
    <name evidence="1" type="ORF">SGM_4163</name>
</gene>
<accession>F3NMG0</accession>